<dbReference type="Gene3D" id="3.30.1360.40">
    <property type="match status" value="1"/>
</dbReference>
<dbReference type="GO" id="GO:0005737">
    <property type="term" value="C:cytoplasm"/>
    <property type="evidence" value="ECO:0007669"/>
    <property type="project" value="UniProtKB-SubCell"/>
</dbReference>
<keyword evidence="12" id="KW-1185">Reference proteome</keyword>
<evidence type="ECO:0000259" key="10">
    <source>
        <dbReference type="Pfam" id="PF02863"/>
    </source>
</evidence>
<evidence type="ECO:0000313" key="12">
    <source>
        <dbReference type="Proteomes" id="UP000190328"/>
    </source>
</evidence>
<dbReference type="GO" id="GO:1900079">
    <property type="term" value="P:regulation of arginine biosynthetic process"/>
    <property type="evidence" value="ECO:0007669"/>
    <property type="project" value="UniProtKB-UniRule"/>
</dbReference>
<evidence type="ECO:0000256" key="1">
    <source>
        <dbReference type="ARBA" id="ARBA00004496"/>
    </source>
</evidence>
<dbReference type="InterPro" id="IPR036390">
    <property type="entry name" value="WH_DNA-bd_sf"/>
</dbReference>
<comment type="similarity">
    <text evidence="2 7">Belongs to the ArgR family.</text>
</comment>
<feature type="domain" description="Arginine repressor C-terminal" evidence="10">
    <location>
        <begin position="80"/>
        <end position="144"/>
    </location>
</feature>
<dbReference type="GO" id="GO:0034618">
    <property type="term" value="F:arginine binding"/>
    <property type="evidence" value="ECO:0007669"/>
    <property type="project" value="InterPro"/>
</dbReference>
<name>A0A1T4LAI6_9ENTE</name>
<dbReference type="UniPathway" id="UPA00068"/>
<evidence type="ECO:0000313" key="11">
    <source>
        <dbReference type="EMBL" id="SJZ51601.1"/>
    </source>
</evidence>
<evidence type="ECO:0000256" key="4">
    <source>
        <dbReference type="ARBA" id="ARBA00023015"/>
    </source>
</evidence>
<comment type="function">
    <text evidence="7">Regulates arginine biosynthesis genes.</text>
</comment>
<organism evidence="11 12">
    <name type="scientific">Pilibacter termitis</name>
    <dbReference type="NCBI Taxonomy" id="263852"/>
    <lineage>
        <taxon>Bacteria</taxon>
        <taxon>Bacillati</taxon>
        <taxon>Bacillota</taxon>
        <taxon>Bacilli</taxon>
        <taxon>Lactobacillales</taxon>
        <taxon>Enterococcaceae</taxon>
        <taxon>Pilibacter</taxon>
    </lineage>
</organism>
<evidence type="ECO:0000256" key="2">
    <source>
        <dbReference type="ARBA" id="ARBA00008316"/>
    </source>
</evidence>
<evidence type="ECO:0000256" key="7">
    <source>
        <dbReference type="HAMAP-Rule" id="MF_00173"/>
    </source>
</evidence>
<dbReference type="GO" id="GO:0051259">
    <property type="term" value="P:protein complex oligomerization"/>
    <property type="evidence" value="ECO:0007669"/>
    <property type="project" value="InterPro"/>
</dbReference>
<dbReference type="STRING" id="263852.SAMN02745116_00588"/>
<keyword evidence="5 7" id="KW-0238">DNA-binding</keyword>
<evidence type="ECO:0000256" key="3">
    <source>
        <dbReference type="ARBA" id="ARBA00022490"/>
    </source>
</evidence>
<dbReference type="RefSeq" id="WP_078806548.1">
    <property type="nucleotide sequence ID" value="NZ_FUXI01000005.1"/>
</dbReference>
<dbReference type="PANTHER" id="PTHR34471">
    <property type="entry name" value="ARGININE REPRESSOR"/>
    <property type="match status" value="1"/>
</dbReference>
<reference evidence="11 12" key="1">
    <citation type="submission" date="2017-02" db="EMBL/GenBank/DDBJ databases">
        <authorList>
            <person name="Peterson S.W."/>
        </authorList>
    </citation>
    <scope>NUCLEOTIDE SEQUENCE [LARGE SCALE GENOMIC DNA]</scope>
    <source>
        <strain evidence="11 12">ATCC BAA-1030</strain>
    </source>
</reference>
<dbReference type="InterPro" id="IPR020900">
    <property type="entry name" value="Arg_repress_DNA-bd"/>
</dbReference>
<feature type="domain" description="Arginine repressor DNA-binding" evidence="9">
    <location>
        <begin position="3"/>
        <end position="69"/>
    </location>
</feature>
<keyword evidence="7" id="KW-0055">Arginine biosynthesis</keyword>
<keyword evidence="7" id="KW-0028">Amino-acid biosynthesis</keyword>
<dbReference type="PRINTS" id="PR01467">
    <property type="entry name" value="ARGREPRESSOR"/>
</dbReference>
<keyword evidence="3 7" id="KW-0963">Cytoplasm</keyword>
<comment type="pathway">
    <text evidence="7">Amino-acid biosynthesis; L-arginine biosynthesis [regulation].</text>
</comment>
<dbReference type="InterPro" id="IPR001669">
    <property type="entry name" value="Arg_repress"/>
</dbReference>
<keyword evidence="7" id="KW-0678">Repressor</keyword>
<dbReference type="SUPFAM" id="SSF55252">
    <property type="entry name" value="C-terminal domain of arginine repressor"/>
    <property type="match status" value="1"/>
</dbReference>
<dbReference type="HAMAP" id="MF_00173">
    <property type="entry name" value="Arg_repressor"/>
    <property type="match status" value="1"/>
</dbReference>
<dbReference type="Proteomes" id="UP000190328">
    <property type="component" value="Unassembled WGS sequence"/>
</dbReference>
<proteinExistence type="inferred from homology"/>
<evidence type="ECO:0000256" key="8">
    <source>
        <dbReference type="NCBIfam" id="TIGR01529"/>
    </source>
</evidence>
<dbReference type="InterPro" id="IPR020899">
    <property type="entry name" value="Arg_repress_C"/>
</dbReference>
<dbReference type="Gene3D" id="1.10.10.10">
    <property type="entry name" value="Winged helix-like DNA-binding domain superfamily/Winged helix DNA-binding domain"/>
    <property type="match status" value="1"/>
</dbReference>
<dbReference type="Pfam" id="PF02863">
    <property type="entry name" value="Arg_repressor_C"/>
    <property type="match status" value="1"/>
</dbReference>
<keyword evidence="6 7" id="KW-0804">Transcription</keyword>
<dbReference type="SUPFAM" id="SSF46785">
    <property type="entry name" value="Winged helix' DNA-binding domain"/>
    <property type="match status" value="1"/>
</dbReference>
<evidence type="ECO:0000256" key="5">
    <source>
        <dbReference type="ARBA" id="ARBA00023125"/>
    </source>
</evidence>
<accession>A0A1T4LAI6</accession>
<dbReference type="PANTHER" id="PTHR34471:SF1">
    <property type="entry name" value="ARGININE REPRESSOR"/>
    <property type="match status" value="1"/>
</dbReference>
<comment type="subcellular location">
    <subcellularLocation>
        <location evidence="1 7">Cytoplasm</location>
    </subcellularLocation>
</comment>
<dbReference type="AlphaFoldDB" id="A0A1T4LAI6"/>
<evidence type="ECO:0000256" key="6">
    <source>
        <dbReference type="ARBA" id="ARBA00023163"/>
    </source>
</evidence>
<dbReference type="InterPro" id="IPR036251">
    <property type="entry name" value="Arg_repress_C_sf"/>
</dbReference>
<dbReference type="EMBL" id="FUXI01000005">
    <property type="protein sequence ID" value="SJZ51601.1"/>
    <property type="molecule type" value="Genomic_DNA"/>
</dbReference>
<gene>
    <name evidence="7" type="primary">argR</name>
    <name evidence="11" type="ORF">SAMN02745116_00588</name>
</gene>
<dbReference type="NCBIfam" id="TIGR01529">
    <property type="entry name" value="argR_whole"/>
    <property type="match status" value="1"/>
</dbReference>
<dbReference type="Pfam" id="PF01316">
    <property type="entry name" value="Arg_repressor"/>
    <property type="match status" value="1"/>
</dbReference>
<evidence type="ECO:0000259" key="9">
    <source>
        <dbReference type="Pfam" id="PF01316"/>
    </source>
</evidence>
<sequence>MKRKQERQEKILSLIQEMTISTQEELLKQLSKNNFQTTQATLSRDIQELNLNKIRTSPGKFAYVPPRDTHEILAEEEIRRSASKIDRVDFLLVIHTTLGKADILANIFDEAKNEEIVGTIAGADTLFIAFRDKQIAKKYEEKFKGYL</sequence>
<keyword evidence="4 7" id="KW-0805">Transcription regulation</keyword>
<protein>
    <recommendedName>
        <fullName evidence="7 8">Arginine repressor</fullName>
    </recommendedName>
</protein>
<dbReference type="InterPro" id="IPR036388">
    <property type="entry name" value="WH-like_DNA-bd_sf"/>
</dbReference>
<dbReference type="GO" id="GO:0003700">
    <property type="term" value="F:DNA-binding transcription factor activity"/>
    <property type="evidence" value="ECO:0007669"/>
    <property type="project" value="UniProtKB-UniRule"/>
</dbReference>
<dbReference type="GO" id="GO:0003677">
    <property type="term" value="F:DNA binding"/>
    <property type="evidence" value="ECO:0007669"/>
    <property type="project" value="UniProtKB-KW"/>
</dbReference>
<dbReference type="GO" id="GO:0006526">
    <property type="term" value="P:L-arginine biosynthetic process"/>
    <property type="evidence" value="ECO:0007669"/>
    <property type="project" value="UniProtKB-UniPathway"/>
</dbReference>
<dbReference type="OrthoDB" id="9807089at2"/>